<dbReference type="PANTHER" id="PTHR33136">
    <property type="entry name" value="RAPID ALKALINIZATION FACTOR-LIKE"/>
    <property type="match status" value="1"/>
</dbReference>
<evidence type="ECO:0000256" key="5">
    <source>
        <dbReference type="ARBA" id="ARBA00022729"/>
    </source>
</evidence>
<name>A0A328DUZ0_9ASTE</name>
<evidence type="ECO:0000313" key="7">
    <source>
        <dbReference type="EMBL" id="RAL48229.1"/>
    </source>
</evidence>
<dbReference type="GO" id="GO:0005576">
    <property type="term" value="C:extracellular region"/>
    <property type="evidence" value="ECO:0007669"/>
    <property type="project" value="UniProtKB-SubCell"/>
</dbReference>
<dbReference type="Proteomes" id="UP000249390">
    <property type="component" value="Unassembled WGS sequence"/>
</dbReference>
<protein>
    <recommendedName>
        <fullName evidence="9">Rapid alkalinization factor 1</fullName>
    </recommendedName>
</protein>
<dbReference type="PANTHER" id="PTHR33136:SF13">
    <property type="entry name" value="OS10G0328900 PROTEIN"/>
    <property type="match status" value="1"/>
</dbReference>
<evidence type="ECO:0000256" key="1">
    <source>
        <dbReference type="ARBA" id="ARBA00004613"/>
    </source>
</evidence>
<keyword evidence="5" id="KW-0732">Signal</keyword>
<dbReference type="GO" id="GO:0005179">
    <property type="term" value="F:hormone activity"/>
    <property type="evidence" value="ECO:0007669"/>
    <property type="project" value="UniProtKB-KW"/>
</dbReference>
<evidence type="ECO:0000256" key="2">
    <source>
        <dbReference type="ARBA" id="ARBA00009178"/>
    </source>
</evidence>
<evidence type="ECO:0008006" key="9">
    <source>
        <dbReference type="Google" id="ProtNLM"/>
    </source>
</evidence>
<dbReference type="AlphaFoldDB" id="A0A328DUZ0"/>
<proteinExistence type="inferred from homology"/>
<comment type="similarity">
    <text evidence="2">Belongs to the plant rapid alkalinization factor (RALF) family.</text>
</comment>
<comment type="caution">
    <text evidence="7">The sequence shown here is derived from an EMBL/GenBank/DDBJ whole genome shotgun (WGS) entry which is preliminary data.</text>
</comment>
<dbReference type="GO" id="GO:0009506">
    <property type="term" value="C:plasmodesma"/>
    <property type="evidence" value="ECO:0007669"/>
    <property type="project" value="TreeGrafter"/>
</dbReference>
<dbReference type="InterPro" id="IPR008801">
    <property type="entry name" value="RALF"/>
</dbReference>
<evidence type="ECO:0000256" key="6">
    <source>
        <dbReference type="ARBA" id="ARBA00023157"/>
    </source>
</evidence>
<reference evidence="7 8" key="1">
    <citation type="submission" date="2018-06" db="EMBL/GenBank/DDBJ databases">
        <title>The Genome of Cuscuta australis (Dodder) Provides Insight into the Evolution of Plant Parasitism.</title>
        <authorList>
            <person name="Liu H."/>
        </authorList>
    </citation>
    <scope>NUCLEOTIDE SEQUENCE [LARGE SCALE GENOMIC DNA]</scope>
    <source>
        <strain evidence="8">cv. Yunnan</strain>
        <tissue evidence="7">Vines</tissue>
    </source>
</reference>
<keyword evidence="6" id="KW-1015">Disulfide bond</keyword>
<evidence type="ECO:0000256" key="3">
    <source>
        <dbReference type="ARBA" id="ARBA00022525"/>
    </source>
</evidence>
<gene>
    <name evidence="7" type="ORF">DM860_005653</name>
</gene>
<evidence type="ECO:0000256" key="4">
    <source>
        <dbReference type="ARBA" id="ARBA00022702"/>
    </source>
</evidence>
<sequence>MAKKLDSVGFLKACKILIIAVLFSAAAAVGAAGGVYEIGYFPMSTTSASSKICEGSIGDCVSADEFELDSESNRRILASRPKYISYSALRQGTIPCNRRGVSYYSCHTGAEANPYMRGCNRITRCRG</sequence>
<organism evidence="7 8">
    <name type="scientific">Cuscuta australis</name>
    <dbReference type="NCBI Taxonomy" id="267555"/>
    <lineage>
        <taxon>Eukaryota</taxon>
        <taxon>Viridiplantae</taxon>
        <taxon>Streptophyta</taxon>
        <taxon>Embryophyta</taxon>
        <taxon>Tracheophyta</taxon>
        <taxon>Spermatophyta</taxon>
        <taxon>Magnoliopsida</taxon>
        <taxon>eudicotyledons</taxon>
        <taxon>Gunneridae</taxon>
        <taxon>Pentapetalae</taxon>
        <taxon>asterids</taxon>
        <taxon>lamiids</taxon>
        <taxon>Solanales</taxon>
        <taxon>Convolvulaceae</taxon>
        <taxon>Cuscuteae</taxon>
        <taxon>Cuscuta</taxon>
        <taxon>Cuscuta subgen. Grammica</taxon>
        <taxon>Cuscuta sect. Cleistogrammica</taxon>
    </lineage>
</organism>
<keyword evidence="3" id="KW-0964">Secreted</keyword>
<keyword evidence="8" id="KW-1185">Reference proteome</keyword>
<dbReference type="GO" id="GO:0019722">
    <property type="term" value="P:calcium-mediated signaling"/>
    <property type="evidence" value="ECO:0007669"/>
    <property type="project" value="TreeGrafter"/>
</dbReference>
<keyword evidence="4" id="KW-0372">Hormone</keyword>
<comment type="subcellular location">
    <subcellularLocation>
        <location evidence="1">Secreted</location>
    </subcellularLocation>
</comment>
<dbReference type="Pfam" id="PF05498">
    <property type="entry name" value="RALF"/>
    <property type="match status" value="1"/>
</dbReference>
<evidence type="ECO:0000313" key="8">
    <source>
        <dbReference type="Proteomes" id="UP000249390"/>
    </source>
</evidence>
<dbReference type="EMBL" id="NQVE01000098">
    <property type="protein sequence ID" value="RAL48229.1"/>
    <property type="molecule type" value="Genomic_DNA"/>
</dbReference>
<accession>A0A328DUZ0</accession>